<dbReference type="KEGG" id="cmt:CCM_00691"/>
<protein>
    <submittedName>
        <fullName evidence="1">Uncharacterized protein</fullName>
    </submittedName>
</protein>
<dbReference type="InParanoid" id="G3J5H5"/>
<sequence length="80" mass="8598">MVLATGTWNGASIQRASHPDETICSTLPSRCATPASSNADFAFSCLALVFPTIEFPGVHDFGWVLIRRSGRTVTVVEICL</sequence>
<dbReference type="HOGENOM" id="CLU_2589664_0_0_1"/>
<gene>
    <name evidence="1" type="ORF">CCM_00691</name>
</gene>
<dbReference type="RefSeq" id="XP_006665913.1">
    <property type="nucleotide sequence ID" value="XM_006665850.1"/>
</dbReference>
<keyword evidence="2" id="KW-1185">Reference proteome</keyword>
<name>G3J5H5_CORMM</name>
<proteinExistence type="predicted"/>
<accession>G3J5H5</accession>
<dbReference type="GeneID" id="18162725"/>
<dbReference type="Proteomes" id="UP000001610">
    <property type="component" value="Unassembled WGS sequence"/>
</dbReference>
<dbReference type="VEuPathDB" id="FungiDB:CCM_00691"/>
<evidence type="ECO:0000313" key="1">
    <source>
        <dbReference type="EMBL" id="EGX96036.1"/>
    </source>
</evidence>
<dbReference type="EMBL" id="JH126399">
    <property type="protein sequence ID" value="EGX96036.1"/>
    <property type="molecule type" value="Genomic_DNA"/>
</dbReference>
<evidence type="ECO:0000313" key="2">
    <source>
        <dbReference type="Proteomes" id="UP000001610"/>
    </source>
</evidence>
<reference evidence="1 2" key="1">
    <citation type="journal article" date="2011" name="Genome Biol.">
        <title>Genome sequence of the insect pathogenic fungus Cordyceps militaris, a valued traditional Chinese medicine.</title>
        <authorList>
            <person name="Zheng P."/>
            <person name="Xia Y."/>
            <person name="Xiao G."/>
            <person name="Xiong C."/>
            <person name="Hu X."/>
            <person name="Zhang S."/>
            <person name="Zheng H."/>
            <person name="Huang Y."/>
            <person name="Zhou Y."/>
            <person name="Wang S."/>
            <person name="Zhao G.P."/>
            <person name="Liu X."/>
            <person name="St Leger R.J."/>
            <person name="Wang C."/>
        </authorList>
    </citation>
    <scope>NUCLEOTIDE SEQUENCE [LARGE SCALE GENOMIC DNA]</scope>
    <source>
        <strain evidence="1 2">CM01</strain>
    </source>
</reference>
<organism evidence="1 2">
    <name type="scientific">Cordyceps militaris (strain CM01)</name>
    <name type="common">Caterpillar fungus</name>
    <dbReference type="NCBI Taxonomy" id="983644"/>
    <lineage>
        <taxon>Eukaryota</taxon>
        <taxon>Fungi</taxon>
        <taxon>Dikarya</taxon>
        <taxon>Ascomycota</taxon>
        <taxon>Pezizomycotina</taxon>
        <taxon>Sordariomycetes</taxon>
        <taxon>Hypocreomycetidae</taxon>
        <taxon>Hypocreales</taxon>
        <taxon>Cordycipitaceae</taxon>
        <taxon>Cordyceps</taxon>
    </lineage>
</organism>
<dbReference type="AlphaFoldDB" id="G3J5H5"/>